<dbReference type="SUPFAM" id="SSF56024">
    <property type="entry name" value="Phospholipase D/nuclease"/>
    <property type="match status" value="1"/>
</dbReference>
<proteinExistence type="predicted"/>
<organism evidence="2 3">
    <name type="scientific">Alkalicoccus luteus</name>
    <dbReference type="NCBI Taxonomy" id="1237094"/>
    <lineage>
        <taxon>Bacteria</taxon>
        <taxon>Bacillati</taxon>
        <taxon>Bacillota</taxon>
        <taxon>Bacilli</taxon>
        <taxon>Bacillales</taxon>
        <taxon>Bacillaceae</taxon>
        <taxon>Alkalicoccus</taxon>
    </lineage>
</organism>
<gene>
    <name evidence="2" type="ORF">HCN83_11175</name>
</gene>
<dbReference type="Pfam" id="PF13091">
    <property type="entry name" value="PLDc_2"/>
    <property type="match status" value="1"/>
</dbReference>
<dbReference type="RefSeq" id="WP_168007351.1">
    <property type="nucleotide sequence ID" value="NZ_JAATHJ010000017.1"/>
</dbReference>
<sequence>MDENEGEYAVQVLTEGENFTRVQKMLDESSADDIVYAALYFLADPDIVDSIKAAAERGTEVRLILDPNENAFGMDVFGMPNRPVAEDLMDLGLPNLQVRWYNTGDEQFHPKTMAVFSSSGLQVTAGSANFTSRNMRDNNLDTNLYVEADQGSDIYLEIESFFEEMWTNDGADYTLPYEHYLNPHSSWREWVYRFQKISGLSTY</sequence>
<reference evidence="2 3" key="1">
    <citation type="submission" date="2020-03" db="EMBL/GenBank/DDBJ databases">
        <title>Assessment of the enzymatic potential of alkaline-tolerant lipase obtained from Bacillus luteus H11 (technogenic soil) for the bioremediation of saline soils contaminated with petroleum substances.</title>
        <authorList>
            <person name="Kalwasinska A."/>
        </authorList>
    </citation>
    <scope>NUCLEOTIDE SEQUENCE [LARGE SCALE GENOMIC DNA]</scope>
    <source>
        <strain evidence="2 3">H11</strain>
    </source>
</reference>
<dbReference type="EMBL" id="JAATHJ010000017">
    <property type="protein sequence ID" value="NJP38144.1"/>
    <property type="molecule type" value="Genomic_DNA"/>
</dbReference>
<name>A0A969PS98_9BACI</name>
<dbReference type="Proteomes" id="UP000752012">
    <property type="component" value="Unassembled WGS sequence"/>
</dbReference>
<dbReference type="Gene3D" id="3.30.870.10">
    <property type="entry name" value="Endonuclease Chain A"/>
    <property type="match status" value="1"/>
</dbReference>
<evidence type="ECO:0000259" key="1">
    <source>
        <dbReference type="Pfam" id="PF13091"/>
    </source>
</evidence>
<accession>A0A969PS98</accession>
<evidence type="ECO:0000313" key="2">
    <source>
        <dbReference type="EMBL" id="NJP38144.1"/>
    </source>
</evidence>
<dbReference type="InterPro" id="IPR025202">
    <property type="entry name" value="PLD-like_dom"/>
</dbReference>
<dbReference type="AlphaFoldDB" id="A0A969PS98"/>
<feature type="domain" description="Phospholipase D-like" evidence="1">
    <location>
        <begin position="30"/>
        <end position="166"/>
    </location>
</feature>
<comment type="caution">
    <text evidence="2">The sequence shown here is derived from an EMBL/GenBank/DDBJ whole genome shotgun (WGS) entry which is preliminary data.</text>
</comment>
<keyword evidence="3" id="KW-1185">Reference proteome</keyword>
<protein>
    <recommendedName>
        <fullName evidence="1">Phospholipase D-like domain-containing protein</fullName>
    </recommendedName>
</protein>
<evidence type="ECO:0000313" key="3">
    <source>
        <dbReference type="Proteomes" id="UP000752012"/>
    </source>
</evidence>